<evidence type="ECO:0000313" key="3">
    <source>
        <dbReference type="EMBL" id="KAG7359919.1"/>
    </source>
</evidence>
<organism evidence="3 4">
    <name type="scientific">Nitzschia inconspicua</name>
    <dbReference type="NCBI Taxonomy" id="303405"/>
    <lineage>
        <taxon>Eukaryota</taxon>
        <taxon>Sar</taxon>
        <taxon>Stramenopiles</taxon>
        <taxon>Ochrophyta</taxon>
        <taxon>Bacillariophyta</taxon>
        <taxon>Bacillariophyceae</taxon>
        <taxon>Bacillariophycidae</taxon>
        <taxon>Bacillariales</taxon>
        <taxon>Bacillariaceae</taxon>
        <taxon>Nitzschia</taxon>
    </lineage>
</organism>
<feature type="region of interest" description="Disordered" evidence="1">
    <location>
        <begin position="69"/>
        <end position="116"/>
    </location>
</feature>
<evidence type="ECO:0000259" key="2">
    <source>
        <dbReference type="Pfam" id="PF21688"/>
    </source>
</evidence>
<accession>A0A9K3LDW4</accession>
<proteinExistence type="predicted"/>
<evidence type="ECO:0000256" key="1">
    <source>
        <dbReference type="SAM" id="MobiDB-lite"/>
    </source>
</evidence>
<keyword evidence="4" id="KW-1185">Reference proteome</keyword>
<comment type="caution">
    <text evidence="3">The sequence shown here is derived from an EMBL/GenBank/DDBJ whole genome shotgun (WGS) entry which is preliminary data.</text>
</comment>
<dbReference type="PANTHER" id="PTHR42842">
    <property type="entry name" value="FAD/NAD(P)-BINDING OXIDOREDUCTASE"/>
    <property type="match status" value="1"/>
</dbReference>
<dbReference type="PANTHER" id="PTHR42842:SF3">
    <property type="entry name" value="FAD_NAD(P)-BINDING OXIDOREDUCTASE FAMILY PROTEIN"/>
    <property type="match status" value="1"/>
</dbReference>
<protein>
    <submittedName>
        <fullName evidence="3">FAD dependent oxidoreductase</fullName>
    </submittedName>
</protein>
<feature type="domain" description="FAD-dependent protein C-terminal" evidence="2">
    <location>
        <begin position="439"/>
        <end position="667"/>
    </location>
</feature>
<dbReference type="AlphaFoldDB" id="A0A9K3LDW4"/>
<reference evidence="3" key="1">
    <citation type="journal article" date="2021" name="Sci. Rep.">
        <title>Diploid genomic architecture of Nitzschia inconspicua, an elite biomass production diatom.</title>
        <authorList>
            <person name="Oliver A."/>
            <person name="Podell S."/>
            <person name="Pinowska A."/>
            <person name="Traller J.C."/>
            <person name="Smith S.R."/>
            <person name="McClure R."/>
            <person name="Beliaev A."/>
            <person name="Bohutskyi P."/>
            <person name="Hill E.A."/>
            <person name="Rabines A."/>
            <person name="Zheng H."/>
            <person name="Allen L.Z."/>
            <person name="Kuo A."/>
            <person name="Grigoriev I.V."/>
            <person name="Allen A.E."/>
            <person name="Hazlebeck D."/>
            <person name="Allen E.E."/>
        </authorList>
    </citation>
    <scope>NUCLEOTIDE SEQUENCE</scope>
    <source>
        <strain evidence="3">Hildebrandi</strain>
    </source>
</reference>
<evidence type="ECO:0000313" key="4">
    <source>
        <dbReference type="Proteomes" id="UP000693970"/>
    </source>
</evidence>
<gene>
    <name evidence="3" type="ORF">IV203_035017</name>
</gene>
<sequence length="743" mass="81318">MELKDQRSEEASPLNTSLLRPWQLKLTFLFTEPSILSFGPSTVFRTQNFLAGHWLGTHCDGVALSLSTKQSGDTGRVRGGKKETNSNPRTRKSKPKNNHYKKLADQRSIPREDSYPFPEDPAALEIWRIYGISVHPDDLADNTDKDDSVTLSSSLPLAVQEAIQSKLRLKSISPEHIKVVRRSLDARKKLDHPVYNYVIDVTLVASERSSLRWRQKPGRMEKLSDVHETADTCDDIPDPSLPKKTVVIVGMGPAGLFCALQLALKSNNTIRPILLDRGQPVEKRGRDIGALIHRRSLDSESNFAFGEGGAGTWSDGKLTTRIGRNSETVRWVLELLVEFGAPSDILWEGAPHLGTDNLVRLLRNMRHRLEELGGEIHFGTKMTDLKLQDGQVCGVVAENTEGQELCFEGDAYVLATGHSARDVYESLHKAGVQLEAKGFAVGFRIEHPQARINMIQYGTEWGACVRTGKGKTDSVNTDFFGVQPEHTGMPVPSYRLATDKANDGTGKTRGVYSFCMCPGGQIVLSSTDPSEVCVNGMSFSRRDSIWANSALVVTVSPDDDVLEEYREKYGVMAGLAFQREMETRASKLGGGNLTVPVQRMTDFCDGKISSTVPSSSYRLGVKSAPCHEIYPEPITAALRDALAHHFKNQMPGYFHEDGLLHAVETRTSSPLRISRDPSTLAAVGAENLYPSGEGAGFAGGIVSAAVDGVNCSAGVNRTTGCTFTIVKVGQNFICKPSLSNLDV</sequence>
<feature type="compositionally biased region" description="Basic residues" evidence="1">
    <location>
        <begin position="89"/>
        <end position="101"/>
    </location>
</feature>
<name>A0A9K3LDW4_9STRA</name>
<dbReference type="EMBL" id="JAGRRH010000013">
    <property type="protein sequence ID" value="KAG7359919.1"/>
    <property type="molecule type" value="Genomic_DNA"/>
</dbReference>
<reference evidence="3" key="2">
    <citation type="submission" date="2021-04" db="EMBL/GenBank/DDBJ databases">
        <authorList>
            <person name="Podell S."/>
        </authorList>
    </citation>
    <scope>NUCLEOTIDE SEQUENCE</scope>
    <source>
        <strain evidence="3">Hildebrandi</strain>
    </source>
</reference>
<dbReference type="Proteomes" id="UP000693970">
    <property type="component" value="Unassembled WGS sequence"/>
</dbReference>
<dbReference type="InterPro" id="IPR028348">
    <property type="entry name" value="FAD-binding_protein"/>
</dbReference>
<dbReference type="Pfam" id="PF21688">
    <property type="entry name" value="FAD-depend_C"/>
    <property type="match status" value="1"/>
</dbReference>
<feature type="compositionally biased region" description="Basic and acidic residues" evidence="1">
    <location>
        <begin position="102"/>
        <end position="114"/>
    </location>
</feature>
<dbReference type="OrthoDB" id="2690153at2759"/>
<dbReference type="InterPro" id="IPR049516">
    <property type="entry name" value="FAD-depend_C"/>
</dbReference>